<dbReference type="PANTHER" id="PTHR47178:SF5">
    <property type="entry name" value="FAD-BINDING DOMAIN-CONTAINING PROTEIN"/>
    <property type="match status" value="1"/>
</dbReference>
<keyword evidence="2" id="KW-0274">FAD</keyword>
<keyword evidence="4" id="KW-0503">Monooxygenase</keyword>
<gene>
    <name evidence="6" type="ORF">AJAP_29490</name>
</gene>
<dbReference type="InterPro" id="IPR036188">
    <property type="entry name" value="FAD/NAD-bd_sf"/>
</dbReference>
<dbReference type="eggNOG" id="COG0654">
    <property type="taxonomic scope" value="Bacteria"/>
</dbReference>
<dbReference type="STRING" id="208439.AJAP_29490"/>
<keyword evidence="1" id="KW-0285">Flavoprotein</keyword>
<dbReference type="PANTHER" id="PTHR47178">
    <property type="entry name" value="MONOOXYGENASE, FAD-BINDING"/>
    <property type="match status" value="1"/>
</dbReference>
<evidence type="ECO:0000256" key="3">
    <source>
        <dbReference type="ARBA" id="ARBA00023002"/>
    </source>
</evidence>
<protein>
    <recommendedName>
        <fullName evidence="5">FAD-binding domain-containing protein</fullName>
    </recommendedName>
</protein>
<reference evidence="6 7" key="1">
    <citation type="journal article" date="2014" name="J. Biotechnol.">
        <title>Complete genome sequence of the actinobacterium Amycolatopsis japonica MG417-CF17(T) (=DSM 44213T) producing (S,S)-N,N'-ethylenediaminedisuccinic acid.</title>
        <authorList>
            <person name="Stegmann E."/>
            <person name="Albersmeier A."/>
            <person name="Spohn M."/>
            <person name="Gert H."/>
            <person name="Weber T."/>
            <person name="Wohlleben W."/>
            <person name="Kalinowski J."/>
            <person name="Ruckert C."/>
        </authorList>
    </citation>
    <scope>NUCLEOTIDE SEQUENCE [LARGE SCALE GENOMIC DNA]</scope>
    <source>
        <strain evidence="7">MG417-CF17 (DSM 44213)</strain>
    </source>
</reference>
<evidence type="ECO:0000313" key="6">
    <source>
        <dbReference type="EMBL" id="AIG78731.1"/>
    </source>
</evidence>
<sequence length="424" mass="46141">MTTRIAIIGGGTGGLCLAQGLRKAGIDVSVHERSRTRTERLQGYRVHINPHGAAALHECLPPELWQRFLDTTGTTSGPFSFVTERLRDLMVIDAELTSSPDPASDHHSVSRISLHQVLSDGLEGVLHHGKEFVGYRREGEVVVCEFADGSTVEADLVIGADGANSRVREQFLPGAERVDTGIIAIAGKHPLTEETRKRLPARLTDGPSMVMPRTGAGLFTAPHELAGASSVNDETAAHDPVLFDNTSSYVMWAYAADDRRYPSDLSSLDGAALRALVLDLIDGWDPAFKELVAGSPEEAVSRLPIFTSKPVEPWPTSNVTLLGDAIHSMTPFRGIGANTALRDAQLLCRNLVEARKTGGVRSAVADYEQRMRDYGFAAVRDSERSARQFVSENRAGRTMARGMFRFFQAVPPLKRKVFSDHGDS</sequence>
<dbReference type="KEGG" id="aja:AJAP_29490"/>
<feature type="domain" description="FAD-binding" evidence="5">
    <location>
        <begin position="311"/>
        <end position="380"/>
    </location>
</feature>
<proteinExistence type="predicted"/>
<dbReference type="Gene3D" id="3.50.50.60">
    <property type="entry name" value="FAD/NAD(P)-binding domain"/>
    <property type="match status" value="1"/>
</dbReference>
<dbReference type="GO" id="GO:0004497">
    <property type="term" value="F:monooxygenase activity"/>
    <property type="evidence" value="ECO:0007669"/>
    <property type="project" value="UniProtKB-KW"/>
</dbReference>
<dbReference type="Proteomes" id="UP000028492">
    <property type="component" value="Chromosome"/>
</dbReference>
<dbReference type="GO" id="GO:0071949">
    <property type="term" value="F:FAD binding"/>
    <property type="evidence" value="ECO:0007669"/>
    <property type="project" value="InterPro"/>
</dbReference>
<evidence type="ECO:0000256" key="4">
    <source>
        <dbReference type="ARBA" id="ARBA00023033"/>
    </source>
</evidence>
<dbReference type="RefSeq" id="WP_038517204.1">
    <property type="nucleotide sequence ID" value="NZ_CP008953.1"/>
</dbReference>
<evidence type="ECO:0000256" key="2">
    <source>
        <dbReference type="ARBA" id="ARBA00022827"/>
    </source>
</evidence>
<dbReference type="Pfam" id="PF01494">
    <property type="entry name" value="FAD_binding_3"/>
    <property type="match status" value="2"/>
</dbReference>
<accession>A0A075V293</accession>
<keyword evidence="3" id="KW-0560">Oxidoreductase</keyword>
<evidence type="ECO:0000259" key="5">
    <source>
        <dbReference type="Pfam" id="PF01494"/>
    </source>
</evidence>
<organism evidence="6 7">
    <name type="scientific">Amycolatopsis japonica</name>
    <dbReference type="NCBI Taxonomy" id="208439"/>
    <lineage>
        <taxon>Bacteria</taxon>
        <taxon>Bacillati</taxon>
        <taxon>Actinomycetota</taxon>
        <taxon>Actinomycetes</taxon>
        <taxon>Pseudonocardiales</taxon>
        <taxon>Pseudonocardiaceae</taxon>
        <taxon>Amycolatopsis</taxon>
        <taxon>Amycolatopsis japonica group</taxon>
    </lineage>
</organism>
<dbReference type="AlphaFoldDB" id="A0A075V293"/>
<dbReference type="InterPro" id="IPR002938">
    <property type="entry name" value="FAD-bd"/>
</dbReference>
<feature type="domain" description="FAD-binding" evidence="5">
    <location>
        <begin position="3"/>
        <end position="171"/>
    </location>
</feature>
<evidence type="ECO:0000256" key="1">
    <source>
        <dbReference type="ARBA" id="ARBA00022630"/>
    </source>
</evidence>
<name>A0A075V293_9PSEU</name>
<dbReference type="PRINTS" id="PR00420">
    <property type="entry name" value="RNGMNOXGNASE"/>
</dbReference>
<evidence type="ECO:0000313" key="7">
    <source>
        <dbReference type="Proteomes" id="UP000028492"/>
    </source>
</evidence>
<keyword evidence="7" id="KW-1185">Reference proteome</keyword>
<dbReference type="SUPFAM" id="SSF51905">
    <property type="entry name" value="FAD/NAD(P)-binding domain"/>
    <property type="match status" value="1"/>
</dbReference>
<dbReference type="EMBL" id="CP008953">
    <property type="protein sequence ID" value="AIG78731.1"/>
    <property type="molecule type" value="Genomic_DNA"/>
</dbReference>
<dbReference type="HOGENOM" id="CLU_009665_3_0_11"/>